<feature type="domain" description="PARP catalytic" evidence="2">
    <location>
        <begin position="71"/>
        <end position="143"/>
    </location>
</feature>
<dbReference type="PANTHER" id="PTHR36542:SF2">
    <property type="entry name" value="GIG2-LIKE PROTEIN DRED-RELATED"/>
    <property type="match status" value="1"/>
</dbReference>
<protein>
    <recommendedName>
        <fullName evidence="2">PARP catalytic domain-containing protein</fullName>
    </recommendedName>
</protein>
<evidence type="ECO:0000313" key="3">
    <source>
        <dbReference type="EMBL" id="CAJ0954448.1"/>
    </source>
</evidence>
<comment type="caution">
    <text evidence="3">The sequence shown here is derived from an EMBL/GenBank/DDBJ whole genome shotgun (WGS) entry which is preliminary data.</text>
</comment>
<dbReference type="EMBL" id="CAUEEQ010038522">
    <property type="protein sequence ID" value="CAJ0954448.1"/>
    <property type="molecule type" value="Genomic_DNA"/>
</dbReference>
<dbReference type="Proteomes" id="UP001176940">
    <property type="component" value="Unassembled WGS sequence"/>
</dbReference>
<gene>
    <name evidence="3" type="ORF">RIMI_LOCUS14737158</name>
</gene>
<dbReference type="InterPro" id="IPR012317">
    <property type="entry name" value="Poly(ADP-ribose)pol_cat_dom"/>
</dbReference>
<organism evidence="3 4">
    <name type="scientific">Ranitomeya imitator</name>
    <name type="common">mimic poison frog</name>
    <dbReference type="NCBI Taxonomy" id="111125"/>
    <lineage>
        <taxon>Eukaryota</taxon>
        <taxon>Metazoa</taxon>
        <taxon>Chordata</taxon>
        <taxon>Craniata</taxon>
        <taxon>Vertebrata</taxon>
        <taxon>Euteleostomi</taxon>
        <taxon>Amphibia</taxon>
        <taxon>Batrachia</taxon>
        <taxon>Anura</taxon>
        <taxon>Neobatrachia</taxon>
        <taxon>Hyloidea</taxon>
        <taxon>Dendrobatidae</taxon>
        <taxon>Dendrobatinae</taxon>
        <taxon>Ranitomeya</taxon>
    </lineage>
</organism>
<reference evidence="3" key="1">
    <citation type="submission" date="2023-07" db="EMBL/GenBank/DDBJ databases">
        <authorList>
            <person name="Stuckert A."/>
        </authorList>
    </citation>
    <scope>NUCLEOTIDE SEQUENCE</scope>
</reference>
<dbReference type="PANTHER" id="PTHR36542">
    <property type="entry name" value="GIG2-LIKE PROTEIN DRED-RELATED"/>
    <property type="match status" value="1"/>
</dbReference>
<evidence type="ECO:0000256" key="1">
    <source>
        <dbReference type="ARBA" id="ARBA00024347"/>
    </source>
</evidence>
<dbReference type="SUPFAM" id="SSF56399">
    <property type="entry name" value="ADP-ribosylation"/>
    <property type="match status" value="1"/>
</dbReference>
<keyword evidence="4" id="KW-1185">Reference proteome</keyword>
<evidence type="ECO:0000313" key="4">
    <source>
        <dbReference type="Proteomes" id="UP001176940"/>
    </source>
</evidence>
<evidence type="ECO:0000259" key="2">
    <source>
        <dbReference type="Pfam" id="PF00644"/>
    </source>
</evidence>
<name>A0ABN9LYT0_9NEOB</name>
<sequence length="206" mass="23490">MEAVKVAEVMNVMKVMNFIKDSPLPVARVDGHDSTKSMAYLFDEDFWDEETLPDFSEILLRSDDKPKDGKIYVMYHGTTLKAALQIIQNGFKRSSGGMLGPGVYVSRDIEKAARYPLDDQRDQVILKLRVNVGRVKMIDRQGHPLQKTWHREGYDTAWVPEYCGMVKSGLEEDCIWDPKRVKVVGIVDSPPGKATQLNQLLQKYKK</sequence>
<comment type="similarity">
    <text evidence="1">Belongs to the ARTD/PARP family.</text>
</comment>
<dbReference type="Pfam" id="PF00644">
    <property type="entry name" value="PARP"/>
    <property type="match status" value="1"/>
</dbReference>
<accession>A0ABN9LYT0</accession>
<proteinExistence type="inferred from homology"/>
<dbReference type="Gene3D" id="3.90.175.10">
    <property type="entry name" value="Diphtheria Toxin, domain 1"/>
    <property type="match status" value="1"/>
</dbReference>